<protein>
    <submittedName>
        <fullName evidence="2">Uncharacterized protein</fullName>
    </submittedName>
</protein>
<gene>
    <name evidence="2" type="ORF">WUBG_17741</name>
</gene>
<comment type="caution">
    <text evidence="2">The sequence shown here is derived from an EMBL/GenBank/DDBJ whole genome shotgun (WGS) entry which is preliminary data.</text>
</comment>
<feature type="non-terminal residue" evidence="2">
    <location>
        <position position="50"/>
    </location>
</feature>
<reference evidence="3" key="1">
    <citation type="submission" date="2012-08" db="EMBL/GenBank/DDBJ databases">
        <title>The Genome Sequence of Wuchereria bancrofti.</title>
        <authorList>
            <person name="Nutman T.B."/>
            <person name="Fink D.L."/>
            <person name="Russ C."/>
            <person name="Young S."/>
            <person name="Zeng Q."/>
            <person name="Koehrsen M."/>
            <person name="Alvarado L."/>
            <person name="Berlin A."/>
            <person name="Chapman S.B."/>
            <person name="Chen Z."/>
            <person name="Freedman E."/>
            <person name="Gellesch M."/>
            <person name="Goldberg J."/>
            <person name="Griggs A."/>
            <person name="Gujja S."/>
            <person name="Heilman E.R."/>
            <person name="Heiman D."/>
            <person name="Hepburn T."/>
            <person name="Howarth C."/>
            <person name="Jen D."/>
            <person name="Larson L."/>
            <person name="Lewis B."/>
            <person name="Mehta T."/>
            <person name="Park D."/>
            <person name="Pearson M."/>
            <person name="Roberts A."/>
            <person name="Saif S."/>
            <person name="Shea T."/>
            <person name="Shenoy N."/>
            <person name="Sisk P."/>
            <person name="Stolte C."/>
            <person name="Sykes S."/>
            <person name="Walk T."/>
            <person name="White J."/>
            <person name="Yandava C."/>
            <person name="Haas B."/>
            <person name="Henn M.R."/>
            <person name="Nusbaum C."/>
            <person name="Birren B."/>
        </authorList>
    </citation>
    <scope>NUCLEOTIDE SEQUENCE [LARGE SCALE GENOMIC DNA]</scope>
    <source>
        <strain evidence="3">NA</strain>
    </source>
</reference>
<organism evidence="2 3">
    <name type="scientific">Wuchereria bancrofti</name>
    <dbReference type="NCBI Taxonomy" id="6293"/>
    <lineage>
        <taxon>Eukaryota</taxon>
        <taxon>Metazoa</taxon>
        <taxon>Ecdysozoa</taxon>
        <taxon>Nematoda</taxon>
        <taxon>Chromadorea</taxon>
        <taxon>Rhabditida</taxon>
        <taxon>Spirurina</taxon>
        <taxon>Spiruromorpha</taxon>
        <taxon>Filarioidea</taxon>
        <taxon>Onchocercidae</taxon>
        <taxon>Wuchereria</taxon>
    </lineage>
</organism>
<evidence type="ECO:0000313" key="2">
    <source>
        <dbReference type="EMBL" id="EJW71353.1"/>
    </source>
</evidence>
<dbReference type="AlphaFoldDB" id="J9DNY9"/>
<evidence type="ECO:0000313" key="3">
    <source>
        <dbReference type="Proteomes" id="UP000004810"/>
    </source>
</evidence>
<accession>J9DNY9</accession>
<name>J9DNY9_WUCBA</name>
<feature type="compositionally biased region" description="Acidic residues" evidence="1">
    <location>
        <begin position="12"/>
        <end position="21"/>
    </location>
</feature>
<feature type="region of interest" description="Disordered" evidence="1">
    <location>
        <begin position="1"/>
        <end position="21"/>
    </location>
</feature>
<sequence length="50" mass="5517">SSNVSPRGSEQNETDDEDKFEYDEIVSPTNSNAVYLARTIAPILTKALTE</sequence>
<feature type="compositionally biased region" description="Polar residues" evidence="1">
    <location>
        <begin position="1"/>
        <end position="11"/>
    </location>
</feature>
<feature type="non-terminal residue" evidence="2">
    <location>
        <position position="1"/>
    </location>
</feature>
<dbReference type="EMBL" id="ADBV01018838">
    <property type="protein sequence ID" value="EJW71353.1"/>
    <property type="molecule type" value="Genomic_DNA"/>
</dbReference>
<evidence type="ECO:0000256" key="1">
    <source>
        <dbReference type="SAM" id="MobiDB-lite"/>
    </source>
</evidence>
<dbReference type="Proteomes" id="UP000004810">
    <property type="component" value="Unassembled WGS sequence"/>
</dbReference>
<proteinExistence type="predicted"/>